<accession>A0ABT5L5U3</accession>
<sequence>MQVYNITPQDWLKSITTIVVLYVIFQSAAILGQAGARLYNEHQMLHHIKARISLDMQFLDVGNQALNTPPNQESLKRYLARINHQLETQQAGVWLVSVQSVTAQTDAQPDNSRLSQFVLENSEQSVTVQLATRPLYGYLSFSLLALLAAFIASPLLIKTLPRKPGVLKHRGAQPLPANTAEPEPKLVINLNDKTIGNGVNNVTVQLQNKPLCFYIALLRYCIDNPHSTLLHHKDIPAELTALASKVFIRLMELGHTKRKRPDFNANLDKTLSEIRAALDEVFTGFSEQKTRYYPPRAQGEGSRSKQHSYALPVLDPDDIQVIGD</sequence>
<keyword evidence="1" id="KW-1133">Transmembrane helix</keyword>
<comment type="caution">
    <text evidence="2">The sequence shown here is derived from an EMBL/GenBank/DDBJ whole genome shotgun (WGS) entry which is preliminary data.</text>
</comment>
<evidence type="ECO:0000256" key="1">
    <source>
        <dbReference type="SAM" id="Phobius"/>
    </source>
</evidence>
<dbReference type="Proteomes" id="UP001218788">
    <property type="component" value="Unassembled WGS sequence"/>
</dbReference>
<dbReference type="RefSeq" id="WP_273642044.1">
    <property type="nucleotide sequence ID" value="NZ_JAQQXP010000002.1"/>
</dbReference>
<gene>
    <name evidence="2" type="ORF">OIK42_15920</name>
</gene>
<feature type="transmembrane region" description="Helical" evidence="1">
    <location>
        <begin position="135"/>
        <end position="157"/>
    </location>
</feature>
<organism evidence="2 3">
    <name type="scientific">Alteromonas gilva</name>
    <dbReference type="NCBI Taxonomy" id="2987522"/>
    <lineage>
        <taxon>Bacteria</taxon>
        <taxon>Pseudomonadati</taxon>
        <taxon>Pseudomonadota</taxon>
        <taxon>Gammaproteobacteria</taxon>
        <taxon>Alteromonadales</taxon>
        <taxon>Alteromonadaceae</taxon>
        <taxon>Alteromonas/Salinimonas group</taxon>
        <taxon>Alteromonas</taxon>
    </lineage>
</organism>
<evidence type="ECO:0000313" key="3">
    <source>
        <dbReference type="Proteomes" id="UP001218788"/>
    </source>
</evidence>
<protein>
    <submittedName>
        <fullName evidence="2">Uncharacterized protein</fullName>
    </submittedName>
</protein>
<name>A0ABT5L5U3_9ALTE</name>
<feature type="transmembrane region" description="Helical" evidence="1">
    <location>
        <begin position="12"/>
        <end position="36"/>
    </location>
</feature>
<proteinExistence type="predicted"/>
<keyword evidence="3" id="KW-1185">Reference proteome</keyword>
<dbReference type="EMBL" id="JAQQXP010000002">
    <property type="protein sequence ID" value="MDC8832243.1"/>
    <property type="molecule type" value="Genomic_DNA"/>
</dbReference>
<reference evidence="2 3" key="1">
    <citation type="submission" date="2022-10" db="EMBL/GenBank/DDBJ databases">
        <title>Alteromonas sp. chi3 Genome sequencing.</title>
        <authorList>
            <person name="Park S."/>
        </authorList>
    </citation>
    <scope>NUCLEOTIDE SEQUENCE [LARGE SCALE GENOMIC DNA]</scope>
    <source>
        <strain evidence="3">chi3</strain>
    </source>
</reference>
<keyword evidence="1" id="KW-0472">Membrane</keyword>
<evidence type="ECO:0000313" key="2">
    <source>
        <dbReference type="EMBL" id="MDC8832243.1"/>
    </source>
</evidence>
<keyword evidence="1" id="KW-0812">Transmembrane</keyword>